<keyword evidence="2" id="KW-1185">Reference proteome</keyword>
<evidence type="ECO:0000313" key="1">
    <source>
        <dbReference type="EMBL" id="RIA93793.1"/>
    </source>
</evidence>
<dbReference type="AlphaFoldDB" id="A0A397T6I1"/>
<dbReference type="Proteomes" id="UP000265703">
    <property type="component" value="Unassembled WGS sequence"/>
</dbReference>
<name>A0A397T6I1_9GLOM</name>
<comment type="caution">
    <text evidence="1">The sequence shown here is derived from an EMBL/GenBank/DDBJ whole genome shotgun (WGS) entry which is preliminary data.</text>
</comment>
<reference evidence="1 2" key="1">
    <citation type="submission" date="2018-06" db="EMBL/GenBank/DDBJ databases">
        <title>Comparative genomics reveals the genomic features of Rhizophagus irregularis, R. cerebriforme, R. diaphanum and Gigaspora rosea, and their symbiotic lifestyle signature.</title>
        <authorList>
            <person name="Morin E."/>
            <person name="San Clemente H."/>
            <person name="Chen E.C.H."/>
            <person name="De La Providencia I."/>
            <person name="Hainaut M."/>
            <person name="Kuo A."/>
            <person name="Kohler A."/>
            <person name="Murat C."/>
            <person name="Tang N."/>
            <person name="Roy S."/>
            <person name="Loubradou J."/>
            <person name="Henrissat B."/>
            <person name="Grigoriev I.V."/>
            <person name="Corradi N."/>
            <person name="Roux C."/>
            <person name="Martin F.M."/>
        </authorList>
    </citation>
    <scope>NUCLEOTIDE SEQUENCE [LARGE SCALE GENOMIC DNA]</scope>
    <source>
        <strain evidence="1 2">DAOM 227022</strain>
    </source>
</reference>
<protein>
    <submittedName>
        <fullName evidence="1">Uncharacterized protein</fullName>
    </submittedName>
</protein>
<accession>A0A397T6I1</accession>
<organism evidence="1 2">
    <name type="scientific">Glomus cerebriforme</name>
    <dbReference type="NCBI Taxonomy" id="658196"/>
    <lineage>
        <taxon>Eukaryota</taxon>
        <taxon>Fungi</taxon>
        <taxon>Fungi incertae sedis</taxon>
        <taxon>Mucoromycota</taxon>
        <taxon>Glomeromycotina</taxon>
        <taxon>Glomeromycetes</taxon>
        <taxon>Glomerales</taxon>
        <taxon>Glomeraceae</taxon>
        <taxon>Glomus</taxon>
    </lineage>
</organism>
<dbReference type="OrthoDB" id="539213at2759"/>
<dbReference type="EMBL" id="QKYT01000096">
    <property type="protein sequence ID" value="RIA93793.1"/>
    <property type="molecule type" value="Genomic_DNA"/>
</dbReference>
<gene>
    <name evidence="1" type="ORF">C1645_818872</name>
</gene>
<sequence length="100" mass="11654">MYLQQKYDINPRKIREWYHDIAYQNSDIDLFIYGLDEEAAKQKILEIYETVNNVVPCDVACFRKVLTGFDVDCCSVGFDGKNVWALPRAHQAIIKQCKYG</sequence>
<evidence type="ECO:0000313" key="2">
    <source>
        <dbReference type="Proteomes" id="UP000265703"/>
    </source>
</evidence>
<dbReference type="STRING" id="658196.A0A397T6I1"/>
<proteinExistence type="predicted"/>